<dbReference type="SUPFAM" id="SSF109604">
    <property type="entry name" value="HD-domain/PDEase-like"/>
    <property type="match status" value="1"/>
</dbReference>
<keyword evidence="2" id="KW-1185">Reference proteome</keyword>
<comment type="caution">
    <text evidence="1">The sequence shown here is derived from an EMBL/GenBank/DDBJ whole genome shotgun (WGS) entry which is preliminary data.</text>
</comment>
<dbReference type="Gene3D" id="1.10.3210.10">
    <property type="entry name" value="Hypothetical protein af1432"/>
    <property type="match status" value="1"/>
</dbReference>
<dbReference type="RefSeq" id="WP_374840416.1">
    <property type="nucleotide sequence ID" value="NZ_JBHEEW010000015.1"/>
</dbReference>
<dbReference type="Pfam" id="PF12917">
    <property type="entry name" value="YfbR-like"/>
    <property type="match status" value="1"/>
</dbReference>
<evidence type="ECO:0000313" key="2">
    <source>
        <dbReference type="Proteomes" id="UP001597173"/>
    </source>
</evidence>
<evidence type="ECO:0000313" key="1">
    <source>
        <dbReference type="EMBL" id="MFD1329416.1"/>
    </source>
</evidence>
<organism evidence="1 2">
    <name type="scientific">Mycoplana ramosa</name>
    <name type="common">Mycoplana bullata</name>
    <dbReference type="NCBI Taxonomy" id="40837"/>
    <lineage>
        <taxon>Bacteria</taxon>
        <taxon>Pseudomonadati</taxon>
        <taxon>Pseudomonadota</taxon>
        <taxon>Alphaproteobacteria</taxon>
        <taxon>Hyphomicrobiales</taxon>
        <taxon>Rhizobiaceae</taxon>
        <taxon>Mycoplana</taxon>
    </lineage>
</organism>
<dbReference type="EMBL" id="JBHTNF010000011">
    <property type="protein sequence ID" value="MFD1329416.1"/>
    <property type="molecule type" value="Genomic_DNA"/>
</dbReference>
<name>A0ABW3YZX7_MYCRA</name>
<reference evidence="2" key="1">
    <citation type="journal article" date="2019" name="Int. J. Syst. Evol. Microbiol.">
        <title>The Global Catalogue of Microorganisms (GCM) 10K type strain sequencing project: providing services to taxonomists for standard genome sequencing and annotation.</title>
        <authorList>
            <consortium name="The Broad Institute Genomics Platform"/>
            <consortium name="The Broad Institute Genome Sequencing Center for Infectious Disease"/>
            <person name="Wu L."/>
            <person name="Ma J."/>
        </authorList>
    </citation>
    <scope>NUCLEOTIDE SEQUENCE [LARGE SCALE GENOMIC DNA]</scope>
    <source>
        <strain evidence="2">CCUG 55609</strain>
    </source>
</reference>
<gene>
    <name evidence="1" type="ORF">ACFQ33_16125</name>
</gene>
<proteinExistence type="predicted"/>
<dbReference type="Proteomes" id="UP001597173">
    <property type="component" value="Unassembled WGS sequence"/>
</dbReference>
<protein>
    <submittedName>
        <fullName evidence="1">YfbR-like 5'-deoxynucleotidase</fullName>
    </submittedName>
</protein>
<accession>A0ABW3YZX7</accession>
<sequence length="211" mass="23308">MSGASRPRAEPRAWQRMLSGRRLDLLNPSPLDVELSDIAHGLARVARWNGQTSGDHAFSVAQHSLIVEIIFRQQNRCTPDDCLMALLHDAPEYVIGDMISPFKAVVGGGYKTVEKRLEAAVHLRFGLPAETPRTLKDKIKKADRVAAFFEATELAGFSRVEAAKFFGEPRGVTLDLLMITPMPAVEAQRRFAERFEAIEAARAGAALEWPA</sequence>